<dbReference type="Pfam" id="PF09414">
    <property type="entry name" value="RNA_ligase"/>
    <property type="match status" value="1"/>
</dbReference>
<accession>A0AAN6RUL2</accession>
<name>A0AAN6RUL2_9PEZI</name>
<feature type="compositionally biased region" description="Low complexity" evidence="1">
    <location>
        <begin position="37"/>
        <end position="64"/>
    </location>
</feature>
<proteinExistence type="predicted"/>
<reference evidence="3" key="2">
    <citation type="submission" date="2023-05" db="EMBL/GenBank/DDBJ databases">
        <authorList>
            <consortium name="Lawrence Berkeley National Laboratory"/>
            <person name="Steindorff A."/>
            <person name="Hensen N."/>
            <person name="Bonometti L."/>
            <person name="Westerberg I."/>
            <person name="Brannstrom I.O."/>
            <person name="Guillou S."/>
            <person name="Cros-Aarteil S."/>
            <person name="Calhoun S."/>
            <person name="Haridas S."/>
            <person name="Kuo A."/>
            <person name="Mondo S."/>
            <person name="Pangilinan J."/>
            <person name="Riley R."/>
            <person name="Labutti K."/>
            <person name="Andreopoulos B."/>
            <person name="Lipzen A."/>
            <person name="Chen C."/>
            <person name="Yanf M."/>
            <person name="Daum C."/>
            <person name="Ng V."/>
            <person name="Clum A."/>
            <person name="Ohm R."/>
            <person name="Martin F."/>
            <person name="Silar P."/>
            <person name="Natvig D."/>
            <person name="Lalanne C."/>
            <person name="Gautier V."/>
            <person name="Ament-Velasquez S.L."/>
            <person name="Kruys A."/>
            <person name="Hutchinson M.I."/>
            <person name="Powell A.J."/>
            <person name="Barry K."/>
            <person name="Miller A.N."/>
            <person name="Grigoriev I.V."/>
            <person name="Debuchy R."/>
            <person name="Gladieux P."/>
            <person name="Thoren M.H."/>
            <person name="Johannesson H."/>
        </authorList>
    </citation>
    <scope>NUCLEOTIDE SEQUENCE</scope>
    <source>
        <strain evidence="3">CBS 103.79</strain>
    </source>
</reference>
<feature type="region of interest" description="Disordered" evidence="1">
    <location>
        <begin position="24"/>
        <end position="64"/>
    </location>
</feature>
<evidence type="ECO:0000313" key="4">
    <source>
        <dbReference type="Proteomes" id="UP001303889"/>
    </source>
</evidence>
<evidence type="ECO:0000313" key="3">
    <source>
        <dbReference type="EMBL" id="KAK3903108.1"/>
    </source>
</evidence>
<sequence>MSPDETRARPSRFDLRGWLEAAILSSNATLPPTPPRSTKSGSSTKAGSSSAQSSSAQSSSAQSISAQSNSASSSAFSTSPASHSRKLATVRLVTAVKPINRTHSVATVDGWKVVVPKAKHFVQGHYVLFFEVDAFLPCRSPFAEHFAEAGSRTIFDGDEGYRVGTSAWTDWQGNEIISQGHICHVTLFPSISDRACDLHWKHRARPEETIAAIIRDIDFSAELGIQKWEAFPDPPPLTDPTVATDILTANTRTPSFIPKTDTERVQNCPNLFTKPKYSRHIFQESLKMDGSTITIYFIPRTSPIFSTLPDLPPISPGTAPNPGFGFLKHAIHPTGRLGVCSRKQDLLPHLLTPTSSSSAANHTPFWTATIAADLHKLLPALNQPIAIQAELVGDKVQGNPYTYPPGKHELFVFSISLLLSAGKNGAPAAARRWDPREVEAFAEEHGLKHVPVLGYRVITSIARHHEDLITRAELKKGEGLVFKNCVDGRWFKVLSNGWIIEKGDESAATSAKRKGKGKMGEGGEKEVCRGWEMDEEGKREIREIRENLEEWMEKDEGVRVFMEQWEREWYREREGGGGMGGGKGAAEFGLSKKKREEVLDWLGM</sequence>
<keyword evidence="4" id="KW-1185">Reference proteome</keyword>
<comment type="caution">
    <text evidence="3">The sequence shown here is derived from an EMBL/GenBank/DDBJ whole genome shotgun (WGS) entry which is preliminary data.</text>
</comment>
<dbReference type="AlphaFoldDB" id="A0AAN6RUL2"/>
<dbReference type="EMBL" id="MU855468">
    <property type="protein sequence ID" value="KAK3903108.1"/>
    <property type="molecule type" value="Genomic_DNA"/>
</dbReference>
<dbReference type="Gene3D" id="3.30.470.30">
    <property type="entry name" value="DNA ligase/mRNA capping enzyme"/>
    <property type="match status" value="1"/>
</dbReference>
<gene>
    <name evidence="3" type="ORF">C8A05DRAFT_14905</name>
</gene>
<dbReference type="Proteomes" id="UP001303889">
    <property type="component" value="Unassembled WGS sequence"/>
</dbReference>
<organism evidence="3 4">
    <name type="scientific">Staphylotrichum tortipilum</name>
    <dbReference type="NCBI Taxonomy" id="2831512"/>
    <lineage>
        <taxon>Eukaryota</taxon>
        <taxon>Fungi</taxon>
        <taxon>Dikarya</taxon>
        <taxon>Ascomycota</taxon>
        <taxon>Pezizomycotina</taxon>
        <taxon>Sordariomycetes</taxon>
        <taxon>Sordariomycetidae</taxon>
        <taxon>Sordariales</taxon>
        <taxon>Chaetomiaceae</taxon>
        <taxon>Staphylotrichum</taxon>
    </lineage>
</organism>
<reference evidence="3" key="1">
    <citation type="journal article" date="2023" name="Mol. Phylogenet. Evol.">
        <title>Genome-scale phylogeny and comparative genomics of the fungal order Sordariales.</title>
        <authorList>
            <person name="Hensen N."/>
            <person name="Bonometti L."/>
            <person name="Westerberg I."/>
            <person name="Brannstrom I.O."/>
            <person name="Guillou S."/>
            <person name="Cros-Aarteil S."/>
            <person name="Calhoun S."/>
            <person name="Haridas S."/>
            <person name="Kuo A."/>
            <person name="Mondo S."/>
            <person name="Pangilinan J."/>
            <person name="Riley R."/>
            <person name="LaButti K."/>
            <person name="Andreopoulos B."/>
            <person name="Lipzen A."/>
            <person name="Chen C."/>
            <person name="Yan M."/>
            <person name="Daum C."/>
            <person name="Ng V."/>
            <person name="Clum A."/>
            <person name="Steindorff A."/>
            <person name="Ohm R.A."/>
            <person name="Martin F."/>
            <person name="Silar P."/>
            <person name="Natvig D.O."/>
            <person name="Lalanne C."/>
            <person name="Gautier V."/>
            <person name="Ament-Velasquez S.L."/>
            <person name="Kruys A."/>
            <person name="Hutchinson M.I."/>
            <person name="Powell A.J."/>
            <person name="Barry K."/>
            <person name="Miller A.N."/>
            <person name="Grigoriev I.V."/>
            <person name="Debuchy R."/>
            <person name="Gladieux P."/>
            <person name="Hiltunen Thoren M."/>
            <person name="Johannesson H."/>
        </authorList>
    </citation>
    <scope>NUCLEOTIDE SEQUENCE</scope>
    <source>
        <strain evidence="3">CBS 103.79</strain>
    </source>
</reference>
<dbReference type="InterPro" id="IPR021122">
    <property type="entry name" value="RNA_ligase_dom_REL/Rnl2"/>
</dbReference>
<dbReference type="Pfam" id="PF21189">
    <property type="entry name" value="PHA02142"/>
    <property type="match status" value="1"/>
</dbReference>
<feature type="region of interest" description="Disordered" evidence="1">
    <location>
        <begin position="505"/>
        <end position="524"/>
    </location>
</feature>
<protein>
    <recommendedName>
        <fullName evidence="2">RNA ligase domain-containing protein</fullName>
    </recommendedName>
</protein>
<evidence type="ECO:0000259" key="2">
    <source>
        <dbReference type="Pfam" id="PF09414"/>
    </source>
</evidence>
<evidence type="ECO:0000256" key="1">
    <source>
        <dbReference type="SAM" id="MobiDB-lite"/>
    </source>
</evidence>
<dbReference type="SUPFAM" id="SSF56091">
    <property type="entry name" value="DNA ligase/mRNA capping enzyme, catalytic domain"/>
    <property type="match status" value="1"/>
</dbReference>
<feature type="domain" description="RNA ligase" evidence="2">
    <location>
        <begin position="282"/>
        <end position="493"/>
    </location>
</feature>